<keyword evidence="5" id="KW-0597">Phosphoprotein</keyword>
<dbReference type="PROSITE" id="PS50109">
    <property type="entry name" value="HIS_KIN"/>
    <property type="match status" value="1"/>
</dbReference>
<evidence type="ECO:0000256" key="2">
    <source>
        <dbReference type="ARBA" id="ARBA00004651"/>
    </source>
</evidence>
<gene>
    <name evidence="18" type="ORF">ENI96_11675</name>
</gene>
<keyword evidence="12" id="KW-0902">Two-component regulatory system</keyword>
<feature type="transmembrane region" description="Helical" evidence="14">
    <location>
        <begin position="20"/>
        <end position="39"/>
    </location>
</feature>
<dbReference type="AlphaFoldDB" id="A0A831RPX8"/>
<dbReference type="GO" id="GO:0005886">
    <property type="term" value="C:plasma membrane"/>
    <property type="evidence" value="ECO:0007669"/>
    <property type="project" value="UniProtKB-SubCell"/>
</dbReference>
<evidence type="ECO:0000259" key="16">
    <source>
        <dbReference type="PROSITE" id="PS50112"/>
    </source>
</evidence>
<dbReference type="InterPro" id="IPR000700">
    <property type="entry name" value="PAS-assoc_C"/>
</dbReference>
<dbReference type="InterPro" id="IPR029151">
    <property type="entry name" value="Sensor-like_sf"/>
</dbReference>
<feature type="domain" description="PAS" evidence="16">
    <location>
        <begin position="370"/>
        <end position="434"/>
    </location>
</feature>
<dbReference type="NCBIfam" id="TIGR00229">
    <property type="entry name" value="sensory_box"/>
    <property type="match status" value="2"/>
</dbReference>
<dbReference type="SMART" id="SM00091">
    <property type="entry name" value="PAS"/>
    <property type="match status" value="2"/>
</dbReference>
<evidence type="ECO:0000256" key="9">
    <source>
        <dbReference type="ARBA" id="ARBA00022777"/>
    </source>
</evidence>
<feature type="domain" description="Histidine kinase" evidence="15">
    <location>
        <begin position="639"/>
        <end position="854"/>
    </location>
</feature>
<dbReference type="PANTHER" id="PTHR43065:SF10">
    <property type="entry name" value="PEROXIDE STRESS-ACTIVATED HISTIDINE KINASE MAK3"/>
    <property type="match status" value="1"/>
</dbReference>
<dbReference type="InterPro" id="IPR036890">
    <property type="entry name" value="HATPase_C_sf"/>
</dbReference>
<dbReference type="CDD" id="cd00082">
    <property type="entry name" value="HisKA"/>
    <property type="match status" value="1"/>
</dbReference>
<dbReference type="InterPro" id="IPR048760">
    <property type="entry name" value="VP0354-like_sensor_dom"/>
</dbReference>
<keyword evidence="8" id="KW-0547">Nucleotide-binding</keyword>
<dbReference type="Gene3D" id="3.30.565.10">
    <property type="entry name" value="Histidine kinase-like ATPase, C-terminal domain"/>
    <property type="match status" value="1"/>
</dbReference>
<evidence type="ECO:0000256" key="8">
    <source>
        <dbReference type="ARBA" id="ARBA00022741"/>
    </source>
</evidence>
<sequence>MPITSPPPPLSRIGLLKGFLSIFLPLCLVFAVVGFLHYYTAHEAERRTLETSETLNVDLARRTIVSDIGGVVSDLLFLSEHIERQGLFEAPAGRRERDIAREFLVFARNKRLYDQIRYLDSSGMEVVRINFNGGKPEIVPRHELQNKANRYYVREAMARRHGDVYVSPLDLNVEGGRIEYPLKPVMRFGTPVFDASGHKVGIVLLNYFGSRLIDDFTRAAANIADHIQLVNDRGFWLSSPNEDDEWGFMFDRDEVFASRFPEAWRRIVAADRGQFQTRNGLFTFATIYPVAVARSAARAGTVDKTAGVRQERFWKIVSRISARELSATLPFFIQKNSTLYLAMFALLSIGTWFLALSRHHHQLATAQRDYEQRFRHTLENIDLAAVALNRHGEVTFCNDYFLTMTSWRRHEVVGKAWIDRFVPADRRGEIEQVIGSMDDPEQFPSHFENQVLTKDGTLRLIAWNNTLSYDAEGRVIGVTGIGEDITEQRRAEEELRKLSQAMEQSPSMVIITNREGLIEYVNPKFTEVSGYRPEEVLGQNPRILKSGETSADEYASLWRTVMSGAEWRGEFHNRKKNGELYWESASISAIRNPRGEITHFLAVKEDITERKRLEQEVEERNRELARSQALAAMGRMASMIAHDLRNPLSSVKMTLQILGRKTGVEEDEEVSELRQIALEQIRYMEEILSDMLTYSRPDALKPEWITIDKVIDLAANLAQRRLDEYGVDLAIHYHPGLPTLYGDATKLRQVFANLISNAAQATDGVAHPRVRIDAMVELGHIGTSIRVDICDNGSGIPEEDQGRLFEPFFTTRAKGTGLGLAIVKRILEQHRATIEMRAGDPGGTCVVVVLPVNPLSDIPGTEATEPTEATET</sequence>
<keyword evidence="6" id="KW-0808">Transferase</keyword>
<dbReference type="Gene3D" id="3.30.450.20">
    <property type="entry name" value="PAS domain"/>
    <property type="match status" value="4"/>
</dbReference>
<evidence type="ECO:0000256" key="14">
    <source>
        <dbReference type="SAM" id="Phobius"/>
    </source>
</evidence>
<comment type="subcellular location">
    <subcellularLocation>
        <location evidence="2">Cell membrane</location>
        <topology evidence="2">Multi-pass membrane protein</topology>
    </subcellularLocation>
</comment>
<dbReference type="InterPro" id="IPR035965">
    <property type="entry name" value="PAS-like_dom_sf"/>
</dbReference>
<dbReference type="SUPFAM" id="SSF47384">
    <property type="entry name" value="Homodimeric domain of signal transducing histidine kinase"/>
    <property type="match status" value="1"/>
</dbReference>
<dbReference type="InterPro" id="IPR003594">
    <property type="entry name" value="HATPase_dom"/>
</dbReference>
<dbReference type="PRINTS" id="PR00344">
    <property type="entry name" value="BCTRLSENSOR"/>
</dbReference>
<evidence type="ECO:0000256" key="11">
    <source>
        <dbReference type="ARBA" id="ARBA00022989"/>
    </source>
</evidence>
<evidence type="ECO:0000256" key="7">
    <source>
        <dbReference type="ARBA" id="ARBA00022692"/>
    </source>
</evidence>
<dbReference type="GO" id="GO:0005524">
    <property type="term" value="F:ATP binding"/>
    <property type="evidence" value="ECO:0007669"/>
    <property type="project" value="UniProtKB-KW"/>
</dbReference>
<dbReference type="EC" id="2.7.13.3" evidence="3"/>
<evidence type="ECO:0000256" key="13">
    <source>
        <dbReference type="SAM" id="Coils"/>
    </source>
</evidence>
<dbReference type="CDD" id="cd00130">
    <property type="entry name" value="PAS"/>
    <property type="match status" value="2"/>
</dbReference>
<feature type="domain" description="PAS" evidence="16">
    <location>
        <begin position="494"/>
        <end position="540"/>
    </location>
</feature>
<dbReference type="SMART" id="SM00388">
    <property type="entry name" value="HisKA"/>
    <property type="match status" value="1"/>
</dbReference>
<dbReference type="InterPro" id="IPR036097">
    <property type="entry name" value="HisK_dim/P_sf"/>
</dbReference>
<organism evidence="18">
    <name type="scientific">Sedimenticola thiotaurini</name>
    <dbReference type="NCBI Taxonomy" id="1543721"/>
    <lineage>
        <taxon>Bacteria</taxon>
        <taxon>Pseudomonadati</taxon>
        <taxon>Pseudomonadota</taxon>
        <taxon>Gammaproteobacteria</taxon>
        <taxon>Chromatiales</taxon>
        <taxon>Sedimenticolaceae</taxon>
        <taxon>Sedimenticola</taxon>
    </lineage>
</organism>
<dbReference type="PROSITE" id="PS50113">
    <property type="entry name" value="PAC"/>
    <property type="match status" value="2"/>
</dbReference>
<evidence type="ECO:0000313" key="18">
    <source>
        <dbReference type="EMBL" id="HEB97076.1"/>
    </source>
</evidence>
<dbReference type="PANTHER" id="PTHR43065">
    <property type="entry name" value="SENSOR HISTIDINE KINASE"/>
    <property type="match status" value="1"/>
</dbReference>
<keyword evidence="13" id="KW-0175">Coiled coil</keyword>
<evidence type="ECO:0000256" key="12">
    <source>
        <dbReference type="ARBA" id="ARBA00023012"/>
    </source>
</evidence>
<dbReference type="Pfam" id="PF21623">
    <property type="entry name" value="HK_sensor_dom_bact"/>
    <property type="match status" value="1"/>
</dbReference>
<dbReference type="PROSITE" id="PS50112">
    <property type="entry name" value="PAS"/>
    <property type="match status" value="2"/>
</dbReference>
<keyword evidence="7 14" id="KW-0812">Transmembrane</keyword>
<keyword evidence="14" id="KW-0472">Membrane</keyword>
<protein>
    <recommendedName>
        <fullName evidence="3">histidine kinase</fullName>
        <ecNumber evidence="3">2.7.13.3</ecNumber>
    </recommendedName>
</protein>
<feature type="domain" description="PAC" evidence="17">
    <location>
        <begin position="445"/>
        <end position="497"/>
    </location>
</feature>
<keyword evidence="10" id="KW-0067">ATP-binding</keyword>
<dbReference type="Pfam" id="PF00989">
    <property type="entry name" value="PAS"/>
    <property type="match status" value="2"/>
</dbReference>
<dbReference type="Proteomes" id="UP000886251">
    <property type="component" value="Unassembled WGS sequence"/>
</dbReference>
<dbReference type="InterPro" id="IPR013767">
    <property type="entry name" value="PAS_fold"/>
</dbReference>
<dbReference type="Pfam" id="PF02518">
    <property type="entry name" value="HATPase_c"/>
    <property type="match status" value="1"/>
</dbReference>
<dbReference type="EMBL" id="DRKP01000141">
    <property type="protein sequence ID" value="HEB97076.1"/>
    <property type="molecule type" value="Genomic_DNA"/>
</dbReference>
<keyword evidence="4" id="KW-1003">Cell membrane</keyword>
<name>A0A831RPX8_9GAMM</name>
<evidence type="ECO:0000259" key="17">
    <source>
        <dbReference type="PROSITE" id="PS50113"/>
    </source>
</evidence>
<comment type="caution">
    <text evidence="18">The sequence shown here is derived from an EMBL/GenBank/DDBJ whole genome shotgun (WGS) entry which is preliminary data.</text>
</comment>
<dbReference type="InterPro" id="IPR003661">
    <property type="entry name" value="HisK_dim/P_dom"/>
</dbReference>
<evidence type="ECO:0000256" key="3">
    <source>
        <dbReference type="ARBA" id="ARBA00012438"/>
    </source>
</evidence>
<feature type="coiled-coil region" evidence="13">
    <location>
        <begin position="603"/>
        <end position="630"/>
    </location>
</feature>
<feature type="transmembrane region" description="Helical" evidence="14">
    <location>
        <begin position="339"/>
        <end position="357"/>
    </location>
</feature>
<dbReference type="SUPFAM" id="SSF103190">
    <property type="entry name" value="Sensory domain-like"/>
    <property type="match status" value="2"/>
</dbReference>
<dbReference type="InterPro" id="IPR005467">
    <property type="entry name" value="His_kinase_dom"/>
</dbReference>
<evidence type="ECO:0000256" key="5">
    <source>
        <dbReference type="ARBA" id="ARBA00022553"/>
    </source>
</evidence>
<dbReference type="SMART" id="SM00387">
    <property type="entry name" value="HATPase_c"/>
    <property type="match status" value="1"/>
</dbReference>
<dbReference type="Gene3D" id="1.10.287.130">
    <property type="match status" value="1"/>
</dbReference>
<comment type="catalytic activity">
    <reaction evidence="1">
        <text>ATP + protein L-histidine = ADP + protein N-phospho-L-histidine.</text>
        <dbReference type="EC" id="2.7.13.3"/>
    </reaction>
</comment>
<dbReference type="GO" id="GO:0006355">
    <property type="term" value="P:regulation of DNA-templated transcription"/>
    <property type="evidence" value="ECO:0007669"/>
    <property type="project" value="InterPro"/>
</dbReference>
<dbReference type="SMART" id="SM00086">
    <property type="entry name" value="PAC"/>
    <property type="match status" value="2"/>
</dbReference>
<keyword evidence="11 14" id="KW-1133">Transmembrane helix</keyword>
<dbReference type="SUPFAM" id="SSF55785">
    <property type="entry name" value="PYP-like sensor domain (PAS domain)"/>
    <property type="match status" value="2"/>
</dbReference>
<dbReference type="InterPro" id="IPR000014">
    <property type="entry name" value="PAS"/>
</dbReference>
<evidence type="ECO:0000256" key="1">
    <source>
        <dbReference type="ARBA" id="ARBA00000085"/>
    </source>
</evidence>
<dbReference type="InterPro" id="IPR004358">
    <property type="entry name" value="Sig_transdc_His_kin-like_C"/>
</dbReference>
<keyword evidence="9" id="KW-0418">Kinase</keyword>
<reference evidence="18" key="1">
    <citation type="journal article" date="2020" name="mSystems">
        <title>Genome- and Community-Level Interaction Insights into Carbon Utilization and Element Cycling Functions of Hydrothermarchaeota in Hydrothermal Sediment.</title>
        <authorList>
            <person name="Zhou Z."/>
            <person name="Liu Y."/>
            <person name="Xu W."/>
            <person name="Pan J."/>
            <person name="Luo Z.H."/>
            <person name="Li M."/>
        </authorList>
    </citation>
    <scope>NUCLEOTIDE SEQUENCE [LARGE SCALE GENOMIC DNA]</scope>
    <source>
        <strain evidence="18">HyVt-443</strain>
    </source>
</reference>
<dbReference type="GO" id="GO:0000155">
    <property type="term" value="F:phosphorelay sensor kinase activity"/>
    <property type="evidence" value="ECO:0007669"/>
    <property type="project" value="InterPro"/>
</dbReference>
<evidence type="ECO:0000256" key="4">
    <source>
        <dbReference type="ARBA" id="ARBA00022475"/>
    </source>
</evidence>
<proteinExistence type="predicted"/>
<dbReference type="Pfam" id="PF00512">
    <property type="entry name" value="HisKA"/>
    <property type="match status" value="1"/>
</dbReference>
<feature type="domain" description="PAC" evidence="17">
    <location>
        <begin position="567"/>
        <end position="619"/>
    </location>
</feature>
<dbReference type="InterPro" id="IPR001610">
    <property type="entry name" value="PAC"/>
</dbReference>
<evidence type="ECO:0000259" key="15">
    <source>
        <dbReference type="PROSITE" id="PS50109"/>
    </source>
</evidence>
<dbReference type="SUPFAM" id="SSF55874">
    <property type="entry name" value="ATPase domain of HSP90 chaperone/DNA topoisomerase II/histidine kinase"/>
    <property type="match status" value="1"/>
</dbReference>
<accession>A0A831RPX8</accession>
<evidence type="ECO:0000256" key="6">
    <source>
        <dbReference type="ARBA" id="ARBA00022679"/>
    </source>
</evidence>
<evidence type="ECO:0000256" key="10">
    <source>
        <dbReference type="ARBA" id="ARBA00022840"/>
    </source>
</evidence>